<reference evidence="2 3" key="1">
    <citation type="journal article" date="2016" name="Int. J. Syst. Evol. Microbiol.">
        <title>Description of Comamonas sediminis sp. nov., isolated from lagoon sediments.</title>
        <authorList>
            <person name="Subhash Y."/>
            <person name="Bang J.J."/>
            <person name="You T.H."/>
            <person name="Lee S.S."/>
        </authorList>
    </citation>
    <scope>NUCLEOTIDE SEQUENCE [LARGE SCALE GENOMIC DNA]</scope>
    <source>
        <strain evidence="2 3">JCM 31169</strain>
    </source>
</reference>
<comment type="caution">
    <text evidence="2">The sequence shown here is derived from an EMBL/GenBank/DDBJ whole genome shotgun (WGS) entry which is preliminary data.</text>
</comment>
<feature type="compositionally biased region" description="Low complexity" evidence="1">
    <location>
        <begin position="1"/>
        <end position="12"/>
    </location>
</feature>
<feature type="region of interest" description="Disordered" evidence="1">
    <location>
        <begin position="1"/>
        <end position="20"/>
    </location>
</feature>
<evidence type="ECO:0000256" key="1">
    <source>
        <dbReference type="SAM" id="MobiDB-lite"/>
    </source>
</evidence>
<dbReference type="EMBL" id="JBGBDC010000001">
    <property type="protein sequence ID" value="MEY2249551.1"/>
    <property type="molecule type" value="Genomic_DNA"/>
</dbReference>
<evidence type="ECO:0000313" key="2">
    <source>
        <dbReference type="EMBL" id="MEY2249551.1"/>
    </source>
</evidence>
<proteinExistence type="predicted"/>
<dbReference type="Proteomes" id="UP001562178">
    <property type="component" value="Unassembled WGS sequence"/>
</dbReference>
<dbReference type="RefSeq" id="WP_256460965.1">
    <property type="nucleotide sequence ID" value="NZ_JBGBDC010000001.1"/>
</dbReference>
<name>A0ABV4AXS7_9BURK</name>
<evidence type="ECO:0000313" key="3">
    <source>
        <dbReference type="Proteomes" id="UP001562178"/>
    </source>
</evidence>
<organism evidence="2 3">
    <name type="scientific">Comamonas sediminis</name>
    <dbReference type="NCBI Taxonomy" id="1783360"/>
    <lineage>
        <taxon>Bacteria</taxon>
        <taxon>Pseudomonadati</taxon>
        <taxon>Pseudomonadota</taxon>
        <taxon>Betaproteobacteria</taxon>
        <taxon>Burkholderiales</taxon>
        <taxon>Comamonadaceae</taxon>
        <taxon>Comamonas</taxon>
    </lineage>
</organism>
<keyword evidence="3" id="KW-1185">Reference proteome</keyword>
<gene>
    <name evidence="2" type="ORF">AB7A72_00910</name>
</gene>
<sequence>MAVTPLTPTPVTAESPPPVLEVPGRIQSPVLGIPAVPPVPTRTVNVLPGVTWDVTLQ</sequence>
<protein>
    <submittedName>
        <fullName evidence="2">Uncharacterized protein</fullName>
    </submittedName>
</protein>
<accession>A0ABV4AXS7</accession>